<dbReference type="EnsemblPlants" id="Bo3g001880.1">
    <property type="protein sequence ID" value="Bo3g001880.1"/>
    <property type="gene ID" value="Bo3g001880"/>
</dbReference>
<keyword evidence="6" id="KW-1185">Reference proteome</keyword>
<dbReference type="PANTHER" id="PTHR14221">
    <property type="entry name" value="WD REPEAT DOMAIN 44"/>
    <property type="match status" value="1"/>
</dbReference>
<dbReference type="Pfam" id="PF00400">
    <property type="entry name" value="WD40"/>
    <property type="match status" value="3"/>
</dbReference>
<reference evidence="5" key="2">
    <citation type="submission" date="2015-03" db="UniProtKB">
        <authorList>
            <consortium name="EnsemblPlants"/>
        </authorList>
    </citation>
    <scope>IDENTIFICATION</scope>
</reference>
<dbReference type="RefSeq" id="XP_013622628.1">
    <property type="nucleotide sequence ID" value="XM_013767174.1"/>
</dbReference>
<dbReference type="InterPro" id="IPR001680">
    <property type="entry name" value="WD40_rpt"/>
</dbReference>
<dbReference type="OMA" id="EIQECEV"/>
<dbReference type="HOGENOM" id="CLU_009835_1_0_1"/>
<feature type="repeat" description="WD" evidence="3">
    <location>
        <begin position="391"/>
        <end position="432"/>
    </location>
</feature>
<feature type="region of interest" description="Disordered" evidence="4">
    <location>
        <begin position="329"/>
        <end position="368"/>
    </location>
</feature>
<dbReference type="Proteomes" id="UP000032141">
    <property type="component" value="Chromosome C3"/>
</dbReference>
<evidence type="ECO:0000313" key="6">
    <source>
        <dbReference type="Proteomes" id="UP000032141"/>
    </source>
</evidence>
<reference evidence="5 6" key="1">
    <citation type="journal article" date="2014" name="Genome Biol.">
        <title>Transcriptome and methylome profiling reveals relics of genome dominance in the mesopolyploid Brassica oleracea.</title>
        <authorList>
            <person name="Parkin I.A."/>
            <person name="Koh C."/>
            <person name="Tang H."/>
            <person name="Robinson S.J."/>
            <person name="Kagale S."/>
            <person name="Clarke W.E."/>
            <person name="Town C.D."/>
            <person name="Nixon J."/>
            <person name="Krishnakumar V."/>
            <person name="Bidwell S.L."/>
            <person name="Denoeud F."/>
            <person name="Belcram H."/>
            <person name="Links M.G."/>
            <person name="Just J."/>
            <person name="Clarke C."/>
            <person name="Bender T."/>
            <person name="Huebert T."/>
            <person name="Mason A.S."/>
            <person name="Pires J.C."/>
            <person name="Barker G."/>
            <person name="Moore J."/>
            <person name="Walley P.G."/>
            <person name="Manoli S."/>
            <person name="Batley J."/>
            <person name="Edwards D."/>
            <person name="Nelson M.N."/>
            <person name="Wang X."/>
            <person name="Paterson A.H."/>
            <person name="King G."/>
            <person name="Bancroft I."/>
            <person name="Chalhoub B."/>
            <person name="Sharpe A.G."/>
        </authorList>
    </citation>
    <scope>NUCLEOTIDE SEQUENCE</scope>
    <source>
        <strain evidence="5 6">cv. TO1000</strain>
    </source>
</reference>
<keyword evidence="1 3" id="KW-0853">WD repeat</keyword>
<feature type="region of interest" description="Disordered" evidence="4">
    <location>
        <begin position="433"/>
        <end position="467"/>
    </location>
</feature>
<evidence type="ECO:0000256" key="3">
    <source>
        <dbReference type="PROSITE-ProRule" id="PRU00221"/>
    </source>
</evidence>
<protein>
    <recommendedName>
        <fullName evidence="7">Anaphase-promoting complex subunit 4 WD40 domain-containing protein</fullName>
    </recommendedName>
</protein>
<dbReference type="AlphaFoldDB" id="A0A0D3AZF3"/>
<evidence type="ECO:0008006" key="7">
    <source>
        <dbReference type="Google" id="ProtNLM"/>
    </source>
</evidence>
<dbReference type="InterPro" id="IPR015943">
    <property type="entry name" value="WD40/YVTN_repeat-like_dom_sf"/>
</dbReference>
<proteinExistence type="predicted"/>
<dbReference type="Gene3D" id="2.130.10.10">
    <property type="entry name" value="YVTN repeat-like/Quinoprotein amine dehydrogenase"/>
    <property type="match status" value="1"/>
</dbReference>
<dbReference type="STRING" id="109376.A0A0D3AZF3"/>
<evidence type="ECO:0000313" key="5">
    <source>
        <dbReference type="EnsemblPlants" id="Bo3g001880.1"/>
    </source>
</evidence>
<dbReference type="InterPro" id="IPR020472">
    <property type="entry name" value="WD40_PAC1"/>
</dbReference>
<feature type="compositionally biased region" description="Low complexity" evidence="4">
    <location>
        <begin position="743"/>
        <end position="769"/>
    </location>
</feature>
<organism evidence="5 6">
    <name type="scientific">Brassica oleracea var. oleracea</name>
    <dbReference type="NCBI Taxonomy" id="109376"/>
    <lineage>
        <taxon>Eukaryota</taxon>
        <taxon>Viridiplantae</taxon>
        <taxon>Streptophyta</taxon>
        <taxon>Embryophyta</taxon>
        <taxon>Tracheophyta</taxon>
        <taxon>Spermatophyta</taxon>
        <taxon>Magnoliopsida</taxon>
        <taxon>eudicotyledons</taxon>
        <taxon>Gunneridae</taxon>
        <taxon>Pentapetalae</taxon>
        <taxon>rosids</taxon>
        <taxon>malvids</taxon>
        <taxon>Brassicales</taxon>
        <taxon>Brassicaceae</taxon>
        <taxon>Brassiceae</taxon>
        <taxon>Brassica</taxon>
    </lineage>
</organism>
<dbReference type="KEGG" id="boe:106328684"/>
<dbReference type="InterPro" id="IPR036322">
    <property type="entry name" value="WD40_repeat_dom_sf"/>
</dbReference>
<dbReference type="PROSITE" id="PS50082">
    <property type="entry name" value="WD_REPEATS_2"/>
    <property type="match status" value="3"/>
</dbReference>
<dbReference type="eggNOG" id="KOG0283">
    <property type="taxonomic scope" value="Eukaryota"/>
</dbReference>
<dbReference type="PROSITE" id="PS50294">
    <property type="entry name" value="WD_REPEATS_REGION"/>
    <property type="match status" value="3"/>
</dbReference>
<dbReference type="OrthoDB" id="408728at2759"/>
<feature type="compositionally biased region" description="Basic and acidic residues" evidence="4">
    <location>
        <begin position="353"/>
        <end position="364"/>
    </location>
</feature>
<dbReference type="PANTHER" id="PTHR14221:SF41">
    <property type="entry name" value="TRANSDUCIN_WD40 REPEAT-LIKE SUPERFAMILY PROTEIN"/>
    <property type="match status" value="1"/>
</dbReference>
<dbReference type="SMART" id="SM00320">
    <property type="entry name" value="WD40"/>
    <property type="match status" value="6"/>
</dbReference>
<dbReference type="GeneID" id="106328684"/>
<evidence type="ECO:0000256" key="1">
    <source>
        <dbReference type="ARBA" id="ARBA00022574"/>
    </source>
</evidence>
<name>A0A0D3AZF3_BRAOL</name>
<feature type="compositionally biased region" description="Basic and acidic residues" evidence="4">
    <location>
        <begin position="336"/>
        <end position="345"/>
    </location>
</feature>
<dbReference type="Gramene" id="Bo3g001880.1">
    <property type="protein sequence ID" value="Bo3g001880.1"/>
    <property type="gene ID" value="Bo3g001880"/>
</dbReference>
<dbReference type="InterPro" id="IPR040324">
    <property type="entry name" value="WDR44/Dgr2"/>
</dbReference>
<evidence type="ECO:0000256" key="2">
    <source>
        <dbReference type="ARBA" id="ARBA00022737"/>
    </source>
</evidence>
<dbReference type="InterPro" id="IPR019775">
    <property type="entry name" value="WD40_repeat_CS"/>
</dbReference>
<keyword evidence="2" id="KW-0677">Repeat</keyword>
<dbReference type="SUPFAM" id="SSF50978">
    <property type="entry name" value="WD40 repeat-like"/>
    <property type="match status" value="1"/>
</dbReference>
<feature type="region of interest" description="Disordered" evidence="4">
    <location>
        <begin position="733"/>
        <end position="798"/>
    </location>
</feature>
<feature type="repeat" description="WD" evidence="3">
    <location>
        <begin position="489"/>
        <end position="529"/>
    </location>
</feature>
<feature type="repeat" description="WD" evidence="3">
    <location>
        <begin position="529"/>
        <end position="571"/>
    </location>
</feature>
<dbReference type="PRINTS" id="PR00320">
    <property type="entry name" value="GPROTEINBRPT"/>
</dbReference>
<feature type="region of interest" description="Disordered" evidence="4">
    <location>
        <begin position="184"/>
        <end position="219"/>
    </location>
</feature>
<sequence>MANLSGASGRLERKKTMAMNWAGLGEVEDDDDRFFESSNRISTVVPIDLASSSDEEESEFDDCRISFSSSAARPAPEPVTSPDFDIWMSAPGSITERRRRLRDGMGLESKKSMLGSISIQRISKPTAIEIVGGSVMEEKVAEEPDHNNPPPLDQRYPPMSVLIVRSRSDSDIESTSAEKIRKEEMLGKTSKSRLTRTASAIGAPRARVSPPNAPKRSGAKKLSTVVSNTQFSAFFLIKNLDTGKEFIVKEYGENGAWNRLSDLQTGKQLTMEEFEKSLGFSSIVKDLMRRDNANSAIDLSKLNSYVSKSLRESKKRGAAFLKNIKGVAHSMSSKAPPEKEKEKDPNVSSLRVVDQHQQQEKNNDETNQWVKVRHSGKSHKELSALHLCQEIEAHQGAIWTMKFSPDSHLLASGGEDCAIHVWEVQECEILSTNESSLTPIQEGDDAAEVPPEKKKKGKAPSIRKGNQIPDYVHAPETVFSLSDKPICSFTGHLDDVLDLSWSRSQLLLSSSKDKTVRLWDIETQSCLKLFAHNDYVTCVQFNPLDEDYFISGSLDAKIRIWNISNRQVVEWTDLNEMVTAVCYTPDGQAAFVGSHKGNCRLYSAEDCKLEQTNHIDLQNKKKAQAKKITAFQFSPINPSEVLVTSADSRIRVLDGTELVQKFRGFKNTCSQMTASYTLDAKHIVCASEDSQVYMWKHEEPRVGLTGRKTIAMCTSFETFPCKDVSVAIPWHGVVKGEPPPAQTQPKKNPKKPSTTTTQENATAGKKSGLPPLPKKNNDNTESVATEEHQEDEPTTQVPQNETENIAGETIKPGDSPSISISSRISSWSWFDGSGSHGTHLAQPTAWGMVIVTATIGGQIRAYQNFGLPRRVSRQGSLF</sequence>
<accession>A0A0D3AZF3</accession>
<dbReference type="FunFam" id="2.130.10.10:FF:000329">
    <property type="entry name" value="WD repeat-containing protein 44"/>
    <property type="match status" value="1"/>
</dbReference>
<dbReference type="PROSITE" id="PS00678">
    <property type="entry name" value="WD_REPEATS_1"/>
    <property type="match status" value="2"/>
</dbReference>
<evidence type="ECO:0000256" key="4">
    <source>
        <dbReference type="SAM" id="MobiDB-lite"/>
    </source>
</evidence>